<reference evidence="8 9" key="1">
    <citation type="submission" date="2018-11" db="EMBL/GenBank/DDBJ databases">
        <title>Draft genome of Simplicispira Flexivirga sp. BO-16.</title>
        <authorList>
            <person name="Im W.T."/>
        </authorList>
    </citation>
    <scope>NUCLEOTIDE SEQUENCE [LARGE SCALE GENOMIC DNA]</scope>
    <source>
        <strain evidence="8 9">BO-16</strain>
    </source>
</reference>
<evidence type="ECO:0000256" key="1">
    <source>
        <dbReference type="ARBA" id="ARBA00022553"/>
    </source>
</evidence>
<keyword evidence="3 8" id="KW-0238">DNA-binding</keyword>
<dbReference type="InterPro" id="IPR016032">
    <property type="entry name" value="Sig_transdc_resp-reg_C-effctor"/>
</dbReference>
<dbReference type="Pfam" id="PF00196">
    <property type="entry name" value="GerE"/>
    <property type="match status" value="1"/>
</dbReference>
<dbReference type="SUPFAM" id="SSF46894">
    <property type="entry name" value="C-terminal effector domain of the bipartite response regulators"/>
    <property type="match status" value="1"/>
</dbReference>
<dbReference type="InterPro" id="IPR058245">
    <property type="entry name" value="NreC/VraR/RcsB-like_REC"/>
</dbReference>
<dbReference type="PANTHER" id="PTHR43214">
    <property type="entry name" value="TWO-COMPONENT RESPONSE REGULATOR"/>
    <property type="match status" value="1"/>
</dbReference>
<dbReference type="SMART" id="SM00448">
    <property type="entry name" value="REC"/>
    <property type="match status" value="1"/>
</dbReference>
<dbReference type="Pfam" id="PF00072">
    <property type="entry name" value="Response_reg"/>
    <property type="match status" value="1"/>
</dbReference>
<dbReference type="PANTHER" id="PTHR43214:SF24">
    <property type="entry name" value="TRANSCRIPTIONAL REGULATORY PROTEIN NARL-RELATED"/>
    <property type="match status" value="1"/>
</dbReference>
<dbReference type="PROSITE" id="PS00622">
    <property type="entry name" value="HTH_LUXR_1"/>
    <property type="match status" value="1"/>
</dbReference>
<evidence type="ECO:0000259" key="7">
    <source>
        <dbReference type="PROSITE" id="PS50110"/>
    </source>
</evidence>
<name>A0A3M9MBI5_9MICO</name>
<dbReference type="OrthoDB" id="9808843at2"/>
<evidence type="ECO:0000256" key="4">
    <source>
        <dbReference type="ARBA" id="ARBA00023163"/>
    </source>
</evidence>
<dbReference type="InterPro" id="IPR039420">
    <property type="entry name" value="WalR-like"/>
</dbReference>
<dbReference type="InterPro" id="IPR000792">
    <property type="entry name" value="Tscrpt_reg_LuxR_C"/>
</dbReference>
<accession>A0A3M9MBI5</accession>
<keyword evidence="4" id="KW-0804">Transcription</keyword>
<dbReference type="SUPFAM" id="SSF52172">
    <property type="entry name" value="CheY-like"/>
    <property type="match status" value="1"/>
</dbReference>
<dbReference type="GO" id="GO:0000160">
    <property type="term" value="P:phosphorelay signal transduction system"/>
    <property type="evidence" value="ECO:0007669"/>
    <property type="project" value="InterPro"/>
</dbReference>
<dbReference type="PRINTS" id="PR00038">
    <property type="entry name" value="HTHLUXR"/>
</dbReference>
<dbReference type="SMART" id="SM00421">
    <property type="entry name" value="HTH_LUXR"/>
    <property type="match status" value="1"/>
</dbReference>
<dbReference type="Proteomes" id="UP000271678">
    <property type="component" value="Unassembled WGS sequence"/>
</dbReference>
<sequence length="215" mass="22914">MIRVLIVDDESLVRSGVSMILEAAEDIEVVGSCDGPRAMETFLLHRPDVVLLDIRMPEVDGLTVLQQLRSRRDPPRVAMLTTFSADEHVVFALRAGAAGFLLKDSDPEVLVQAVRALAAGGSVLSPQVTGTVINGFLGAQISPELHRAVAGLSPREREIMGLLGEGMSNAEIAEHLFLSVATVKEYVSAVLLKLGVGNRVQVAVLAYQVGLVHGS</sequence>
<proteinExistence type="predicted"/>
<dbReference type="RefSeq" id="WP_123271128.1">
    <property type="nucleotide sequence ID" value="NZ_RJJQ01000007.1"/>
</dbReference>
<dbReference type="GO" id="GO:0006355">
    <property type="term" value="P:regulation of DNA-templated transcription"/>
    <property type="evidence" value="ECO:0007669"/>
    <property type="project" value="InterPro"/>
</dbReference>
<feature type="modified residue" description="4-aspartylphosphate" evidence="5">
    <location>
        <position position="53"/>
    </location>
</feature>
<dbReference type="PROSITE" id="PS50043">
    <property type="entry name" value="HTH_LUXR_2"/>
    <property type="match status" value="1"/>
</dbReference>
<keyword evidence="1 5" id="KW-0597">Phosphoprotein</keyword>
<keyword evidence="9" id="KW-1185">Reference proteome</keyword>
<keyword evidence="2" id="KW-0805">Transcription regulation</keyword>
<dbReference type="Gene3D" id="3.40.50.2300">
    <property type="match status" value="1"/>
</dbReference>
<comment type="caution">
    <text evidence="8">The sequence shown here is derived from an EMBL/GenBank/DDBJ whole genome shotgun (WGS) entry which is preliminary data.</text>
</comment>
<dbReference type="CDD" id="cd06170">
    <property type="entry name" value="LuxR_C_like"/>
    <property type="match status" value="1"/>
</dbReference>
<protein>
    <submittedName>
        <fullName evidence="8">DNA-binding response regulator</fullName>
    </submittedName>
</protein>
<feature type="domain" description="HTH luxR-type" evidence="6">
    <location>
        <begin position="145"/>
        <end position="210"/>
    </location>
</feature>
<dbReference type="InterPro" id="IPR001789">
    <property type="entry name" value="Sig_transdc_resp-reg_receiver"/>
</dbReference>
<feature type="domain" description="Response regulatory" evidence="7">
    <location>
        <begin position="3"/>
        <end position="118"/>
    </location>
</feature>
<dbReference type="GO" id="GO:0003677">
    <property type="term" value="F:DNA binding"/>
    <property type="evidence" value="ECO:0007669"/>
    <property type="project" value="UniProtKB-KW"/>
</dbReference>
<evidence type="ECO:0000256" key="5">
    <source>
        <dbReference type="PROSITE-ProRule" id="PRU00169"/>
    </source>
</evidence>
<evidence type="ECO:0000313" key="9">
    <source>
        <dbReference type="Proteomes" id="UP000271678"/>
    </source>
</evidence>
<evidence type="ECO:0000313" key="8">
    <source>
        <dbReference type="EMBL" id="RNI22929.1"/>
    </source>
</evidence>
<organism evidence="8 9">
    <name type="scientific">Flexivirga caeni</name>
    <dbReference type="NCBI Taxonomy" id="2294115"/>
    <lineage>
        <taxon>Bacteria</taxon>
        <taxon>Bacillati</taxon>
        <taxon>Actinomycetota</taxon>
        <taxon>Actinomycetes</taxon>
        <taxon>Micrococcales</taxon>
        <taxon>Dermacoccaceae</taxon>
        <taxon>Flexivirga</taxon>
    </lineage>
</organism>
<dbReference type="PROSITE" id="PS50110">
    <property type="entry name" value="RESPONSE_REGULATORY"/>
    <property type="match status" value="1"/>
</dbReference>
<dbReference type="EMBL" id="RJJQ01000007">
    <property type="protein sequence ID" value="RNI22929.1"/>
    <property type="molecule type" value="Genomic_DNA"/>
</dbReference>
<dbReference type="InterPro" id="IPR011006">
    <property type="entry name" value="CheY-like_superfamily"/>
</dbReference>
<evidence type="ECO:0000259" key="6">
    <source>
        <dbReference type="PROSITE" id="PS50043"/>
    </source>
</evidence>
<evidence type="ECO:0000256" key="2">
    <source>
        <dbReference type="ARBA" id="ARBA00023015"/>
    </source>
</evidence>
<gene>
    <name evidence="8" type="ORF">EFY87_08985</name>
</gene>
<dbReference type="AlphaFoldDB" id="A0A3M9MBI5"/>
<dbReference type="CDD" id="cd17535">
    <property type="entry name" value="REC_NarL-like"/>
    <property type="match status" value="1"/>
</dbReference>
<evidence type="ECO:0000256" key="3">
    <source>
        <dbReference type="ARBA" id="ARBA00023125"/>
    </source>
</evidence>